<evidence type="ECO:0000313" key="1">
    <source>
        <dbReference type="EMBL" id="AYV84776.1"/>
    </source>
</evidence>
<dbReference type="Pfam" id="PF06108">
    <property type="entry name" value="DUF952"/>
    <property type="match status" value="1"/>
</dbReference>
<dbReference type="Gene3D" id="3.20.170.20">
    <property type="entry name" value="Protein of unknown function DUF952"/>
    <property type="match status" value="1"/>
</dbReference>
<reference evidence="1" key="1">
    <citation type="submission" date="2018-10" db="EMBL/GenBank/DDBJ databases">
        <title>Hidden diversity of soil giant viruses.</title>
        <authorList>
            <person name="Schulz F."/>
            <person name="Alteio L."/>
            <person name="Goudeau D."/>
            <person name="Ryan E.M."/>
            <person name="Malmstrom R.R."/>
            <person name="Blanchard J."/>
            <person name="Woyke T."/>
        </authorList>
    </citation>
    <scope>NUCLEOTIDE SEQUENCE</scope>
    <source>
        <strain evidence="1">HYV1</strain>
    </source>
</reference>
<dbReference type="InterPro" id="IPR009297">
    <property type="entry name" value="DUF952"/>
</dbReference>
<accession>A0A3G5AC22</accession>
<protein>
    <submittedName>
        <fullName evidence="1">Uncharacterized protein</fullName>
    </submittedName>
</protein>
<dbReference type="EMBL" id="MK072420">
    <property type="protein sequence ID" value="AYV84776.1"/>
    <property type="molecule type" value="Genomic_DNA"/>
</dbReference>
<sequence>MVETSNLQRMGSSQSCCPKEKIAKDMREINKLLTEGDWAKVQMDNYIPSGADDLKSGFMRCCYDDQVQAIYDRFYKGSSMIVVTLSRKILHEHGFSVRDEINVVTGQTYPHIYALREDDHVPYGAVIKSVFL</sequence>
<name>A0A3G5AC22_9VIRU</name>
<organism evidence="1">
    <name type="scientific">Hyperionvirus sp</name>
    <dbReference type="NCBI Taxonomy" id="2487770"/>
    <lineage>
        <taxon>Viruses</taxon>
        <taxon>Varidnaviria</taxon>
        <taxon>Bamfordvirae</taxon>
        <taxon>Nucleocytoviricota</taxon>
        <taxon>Megaviricetes</taxon>
        <taxon>Imitervirales</taxon>
        <taxon>Mimiviridae</taxon>
        <taxon>Klosneuvirinae</taxon>
    </lineage>
</organism>
<proteinExistence type="predicted"/>
<dbReference type="SUPFAM" id="SSF56399">
    <property type="entry name" value="ADP-ribosylation"/>
    <property type="match status" value="1"/>
</dbReference>
<gene>
    <name evidence="1" type="ORF">Hyperionvirus38_14</name>
</gene>